<proteinExistence type="predicted"/>
<gene>
    <name evidence="1" type="ORF">FRX57_03950</name>
</gene>
<organism evidence="1 2">
    <name type="scientific">Streptococcus cuniculipharyngis</name>
    <dbReference type="NCBI Taxonomy" id="1562651"/>
    <lineage>
        <taxon>Bacteria</taxon>
        <taxon>Bacillati</taxon>
        <taxon>Bacillota</taxon>
        <taxon>Bacilli</taxon>
        <taxon>Lactobacillales</taxon>
        <taxon>Streptococcaceae</taxon>
        <taxon>Streptococcus</taxon>
    </lineage>
</organism>
<dbReference type="Proteomes" id="UP000317430">
    <property type="component" value="Unassembled WGS sequence"/>
</dbReference>
<protein>
    <submittedName>
        <fullName evidence="1">Uncharacterized protein</fullName>
    </submittedName>
</protein>
<accession>A0A5C5SEB3</accession>
<evidence type="ECO:0000313" key="1">
    <source>
        <dbReference type="EMBL" id="TWS98253.1"/>
    </source>
</evidence>
<evidence type="ECO:0000313" key="2">
    <source>
        <dbReference type="Proteomes" id="UP000317430"/>
    </source>
</evidence>
<name>A0A5C5SEB3_9STRE</name>
<dbReference type="EMBL" id="VOHL01000002">
    <property type="protein sequence ID" value="TWS98253.1"/>
    <property type="molecule type" value="Genomic_DNA"/>
</dbReference>
<comment type="caution">
    <text evidence="1">The sequence shown here is derived from an EMBL/GenBank/DDBJ whole genome shotgun (WGS) entry which is preliminary data.</text>
</comment>
<dbReference type="OrthoDB" id="9932034at2"/>
<keyword evidence="2" id="KW-1185">Reference proteome</keyword>
<dbReference type="AlphaFoldDB" id="A0A5C5SEB3"/>
<reference evidence="1 2" key="1">
    <citation type="submission" date="2019-08" db="EMBL/GenBank/DDBJ databases">
        <authorList>
            <person name="Lei W."/>
        </authorList>
    </citation>
    <scope>NUCLEOTIDE SEQUENCE [LARGE SCALE GENOMIC DNA]</scope>
    <source>
        <strain evidence="1 2">CCUG 66496</strain>
    </source>
</reference>
<dbReference type="RefSeq" id="WP_146567259.1">
    <property type="nucleotide sequence ID" value="NZ_VOHL01000002.1"/>
</dbReference>
<sequence length="64" mass="7428">MIKSKIIWDSLSKWFIEQCYFTKEIITMQKSNGKSVAFFGDKELLSQTLTDYFASIKPTLPSSR</sequence>